<evidence type="ECO:0000256" key="4">
    <source>
        <dbReference type="ARBA" id="ARBA00023136"/>
    </source>
</evidence>
<sequence length="463" mass="49934">MAGNLDPLVVRLEAVTSRLEAMASKSGSGGSGGTEANEEIVSFYDKFLSESVAKCLKISSEIGGDVGSQAKLVDQAFKAQRDFLVLVSKHQCPSANVLQTLLTKTSQAISAVQEFREKNRRSNYFNHLSSWSEGIPALGWVTVVKGANFVNEMNGSAEFYLNRVLKDFKEKDAKHVEWVKSVKAIFVALKEYINEFHKSGLTWNQSGPPAPTSVPSGPRAPPGGPGAPPPPPPPAVVPPSAVTTDGKPATAALFSEINKAGTNIASGLRKVTDDQKTHKNPNLRASSVVKDKPKPTIAKKPVAVTKKPPVFELQGKKWMVEHQEGNKNLTIEGSMSQVVYIYSCKDSVVIIKGKINSITLDNCKKCAVVFDDAIATVEFVNCQSVQCQVNGKVPTVSIDKTDGCQVYLSKDSLQSEIVTAKSSEMNILVQQADGDYVENPLPEQYKSVWDGKAFVTTPVASHG</sequence>
<dbReference type="InterPro" id="IPR016098">
    <property type="entry name" value="CAP/MinC_C"/>
</dbReference>
<comment type="similarity">
    <text evidence="2 5">Belongs to the CAP family.</text>
</comment>
<dbReference type="FunFam" id="1.25.40.330:FF:000001">
    <property type="entry name" value="Adenylyl cyclase-associated protein"/>
    <property type="match status" value="1"/>
</dbReference>
<keyword evidence="4" id="KW-0472">Membrane</keyword>
<feature type="region of interest" description="Disordered" evidence="6">
    <location>
        <begin position="201"/>
        <end position="245"/>
    </location>
</feature>
<feature type="compositionally biased region" description="Pro residues" evidence="6">
    <location>
        <begin position="208"/>
        <end position="237"/>
    </location>
</feature>
<evidence type="ECO:0000313" key="8">
    <source>
        <dbReference type="EMBL" id="EDO46368.1"/>
    </source>
</evidence>
<evidence type="ECO:0000256" key="6">
    <source>
        <dbReference type="SAM" id="MobiDB-lite"/>
    </source>
</evidence>
<dbReference type="Proteomes" id="UP000001593">
    <property type="component" value="Unassembled WGS sequence"/>
</dbReference>
<dbReference type="SUPFAM" id="SSF101278">
    <property type="entry name" value="N-terminal domain of adenylylcyclase associated protein, CAP"/>
    <property type="match status" value="1"/>
</dbReference>
<dbReference type="Pfam" id="PF08603">
    <property type="entry name" value="CAP_C"/>
    <property type="match status" value="1"/>
</dbReference>
<keyword evidence="3" id="KW-1003">Cell membrane</keyword>
<dbReference type="PROSITE" id="PS01088">
    <property type="entry name" value="CAP_1"/>
    <property type="match status" value="1"/>
</dbReference>
<gene>
    <name evidence="8" type="ORF">NEMVEDRAFT_v1g161560</name>
</gene>
<dbReference type="Pfam" id="PF21938">
    <property type="entry name" value="CAP_N"/>
    <property type="match status" value="1"/>
</dbReference>
<protein>
    <recommendedName>
        <fullName evidence="5">Adenylyl cyclase-associated protein</fullName>
    </recommendedName>
</protein>
<dbReference type="EMBL" id="DS469528">
    <property type="protein sequence ID" value="EDO46368.1"/>
    <property type="molecule type" value="Genomic_DNA"/>
</dbReference>
<dbReference type="SUPFAM" id="SSF69340">
    <property type="entry name" value="C-terminal domain of adenylylcyclase associated protein"/>
    <property type="match status" value="1"/>
</dbReference>
<dbReference type="HOGENOM" id="CLU_015780_1_0_1"/>
<dbReference type="InterPro" id="IPR006599">
    <property type="entry name" value="CARP_motif"/>
</dbReference>
<dbReference type="InterPro" id="IPR018106">
    <property type="entry name" value="CAP_CS_N"/>
</dbReference>
<dbReference type="AlphaFoldDB" id="A7RQH5"/>
<evidence type="ECO:0000256" key="2">
    <source>
        <dbReference type="ARBA" id="ARBA00007659"/>
    </source>
</evidence>
<name>A7RQH5_NEMVE</name>
<dbReference type="InterPro" id="IPR036223">
    <property type="entry name" value="CAP_C_sf"/>
</dbReference>
<dbReference type="InterPro" id="IPR017901">
    <property type="entry name" value="C-CAP_CF_C-like"/>
</dbReference>
<comment type="subcellular location">
    <subcellularLocation>
        <location evidence="1">Cell membrane</location>
        <topology evidence="1">Peripheral membrane protein</topology>
    </subcellularLocation>
</comment>
<dbReference type="FunFam" id="2.160.20.70:FF:000001">
    <property type="entry name" value="Adenylyl cyclase-associated protein"/>
    <property type="match status" value="1"/>
</dbReference>
<dbReference type="Pfam" id="PF01213">
    <property type="entry name" value="CAP_N-CM"/>
    <property type="match status" value="1"/>
</dbReference>
<dbReference type="PROSITE" id="PS51329">
    <property type="entry name" value="C_CAP_COFACTOR_C"/>
    <property type="match status" value="1"/>
</dbReference>
<dbReference type="PhylomeDB" id="A7RQH5"/>
<dbReference type="GO" id="GO:0005737">
    <property type="term" value="C:cytoplasm"/>
    <property type="evidence" value="ECO:0000318"/>
    <property type="project" value="GO_Central"/>
</dbReference>
<feature type="domain" description="C-CAP/cofactor C-like" evidence="7">
    <location>
        <begin position="308"/>
        <end position="441"/>
    </location>
</feature>
<proteinExistence type="inferred from homology"/>
<dbReference type="GO" id="GO:0000902">
    <property type="term" value="P:cell morphogenesis"/>
    <property type="evidence" value="ECO:0000318"/>
    <property type="project" value="GO_Central"/>
</dbReference>
<dbReference type="GO" id="GO:0019933">
    <property type="term" value="P:cAMP-mediated signaling"/>
    <property type="evidence" value="ECO:0000318"/>
    <property type="project" value="GO_Central"/>
</dbReference>
<dbReference type="InterPro" id="IPR028417">
    <property type="entry name" value="CAP_CS_C"/>
</dbReference>
<dbReference type="KEGG" id="nve:5518401"/>
<evidence type="ECO:0000256" key="5">
    <source>
        <dbReference type="RuleBase" id="RU000647"/>
    </source>
</evidence>
<dbReference type="OMA" id="KSQQTHK"/>
<dbReference type="InterPro" id="IPR001837">
    <property type="entry name" value="Adenylate_cyclase-assoc_CAP"/>
</dbReference>
<dbReference type="GO" id="GO:0008179">
    <property type="term" value="F:adenylate cyclase binding"/>
    <property type="evidence" value="ECO:0000318"/>
    <property type="project" value="GO_Central"/>
</dbReference>
<dbReference type="GO" id="GO:0005886">
    <property type="term" value="C:plasma membrane"/>
    <property type="evidence" value="ECO:0007669"/>
    <property type="project" value="UniProtKB-SubCell"/>
</dbReference>
<dbReference type="eggNOG" id="KOG2675">
    <property type="taxonomic scope" value="Eukaryota"/>
</dbReference>
<dbReference type="GO" id="GO:0007015">
    <property type="term" value="P:actin filament organization"/>
    <property type="evidence" value="ECO:0000318"/>
    <property type="project" value="GO_Central"/>
</dbReference>
<evidence type="ECO:0000256" key="3">
    <source>
        <dbReference type="ARBA" id="ARBA00022475"/>
    </source>
</evidence>
<dbReference type="STRING" id="45351.A7RQH5"/>
<dbReference type="InterPro" id="IPR053950">
    <property type="entry name" value="CAP_N"/>
</dbReference>
<dbReference type="InParanoid" id="A7RQH5"/>
<accession>A7RQH5</accession>
<dbReference type="InterPro" id="IPR013912">
    <property type="entry name" value="Adenylate_cyclase-assoc_CAP_C"/>
</dbReference>
<dbReference type="Gene3D" id="2.160.20.70">
    <property type="match status" value="1"/>
</dbReference>
<evidence type="ECO:0000256" key="1">
    <source>
        <dbReference type="ARBA" id="ARBA00004202"/>
    </source>
</evidence>
<dbReference type="PROSITE" id="PS01089">
    <property type="entry name" value="CAP_2"/>
    <property type="match status" value="1"/>
</dbReference>
<reference evidence="8 9" key="1">
    <citation type="journal article" date="2007" name="Science">
        <title>Sea anemone genome reveals ancestral eumetazoan gene repertoire and genomic organization.</title>
        <authorList>
            <person name="Putnam N.H."/>
            <person name="Srivastava M."/>
            <person name="Hellsten U."/>
            <person name="Dirks B."/>
            <person name="Chapman J."/>
            <person name="Salamov A."/>
            <person name="Terry A."/>
            <person name="Shapiro H."/>
            <person name="Lindquist E."/>
            <person name="Kapitonov V.V."/>
            <person name="Jurka J."/>
            <person name="Genikhovich G."/>
            <person name="Grigoriev I.V."/>
            <person name="Lucas S.M."/>
            <person name="Steele R.E."/>
            <person name="Finnerty J.R."/>
            <person name="Technau U."/>
            <person name="Martindale M.Q."/>
            <person name="Rokhsar D.S."/>
        </authorList>
    </citation>
    <scope>NUCLEOTIDE SEQUENCE [LARGE SCALE GENOMIC DNA]</scope>
    <source>
        <strain evidence="9">CH2 X CH6</strain>
    </source>
</reference>
<dbReference type="PANTHER" id="PTHR10652:SF0">
    <property type="entry name" value="ADENYLYL CYCLASE-ASSOCIATED PROTEIN"/>
    <property type="match status" value="1"/>
</dbReference>
<dbReference type="Gene3D" id="1.25.40.330">
    <property type="entry name" value="Adenylate cyclase-associated CAP, N-terminal domain"/>
    <property type="match status" value="1"/>
</dbReference>
<evidence type="ECO:0000313" key="9">
    <source>
        <dbReference type="Proteomes" id="UP000001593"/>
    </source>
</evidence>
<dbReference type="FunCoup" id="A7RQH5">
    <property type="interactions" value="736"/>
</dbReference>
<dbReference type="InterPro" id="IPR013992">
    <property type="entry name" value="Adenylate_cyclase-assoc_CAP_N"/>
</dbReference>
<dbReference type="PANTHER" id="PTHR10652">
    <property type="entry name" value="ADENYLYL CYCLASE-ASSOCIATED PROTEIN"/>
    <property type="match status" value="1"/>
</dbReference>
<dbReference type="InterPro" id="IPR036222">
    <property type="entry name" value="CAP_N_sf"/>
</dbReference>
<dbReference type="SMART" id="SM00673">
    <property type="entry name" value="CARP"/>
    <property type="match status" value="2"/>
</dbReference>
<dbReference type="GO" id="GO:0003779">
    <property type="term" value="F:actin binding"/>
    <property type="evidence" value="ECO:0000318"/>
    <property type="project" value="GO_Central"/>
</dbReference>
<evidence type="ECO:0000259" key="7">
    <source>
        <dbReference type="PROSITE" id="PS51329"/>
    </source>
</evidence>
<dbReference type="OrthoDB" id="1601at2759"/>
<keyword evidence="9" id="KW-1185">Reference proteome</keyword>
<organism evidence="8 9">
    <name type="scientific">Nematostella vectensis</name>
    <name type="common">Starlet sea anemone</name>
    <dbReference type="NCBI Taxonomy" id="45351"/>
    <lineage>
        <taxon>Eukaryota</taxon>
        <taxon>Metazoa</taxon>
        <taxon>Cnidaria</taxon>
        <taxon>Anthozoa</taxon>
        <taxon>Hexacorallia</taxon>
        <taxon>Actiniaria</taxon>
        <taxon>Edwardsiidae</taxon>
        <taxon>Nematostella</taxon>
    </lineage>
</organism>